<protein>
    <submittedName>
        <fullName evidence="1">Uncharacterized protein</fullName>
    </submittedName>
</protein>
<reference evidence="1 2" key="1">
    <citation type="submission" date="2017-01" db="EMBL/GenBank/DDBJ databases">
        <title>Genome Analysis of Deinococcus marmoris KOPRI26562.</title>
        <authorList>
            <person name="Kim J.H."/>
            <person name="Oh H.-M."/>
        </authorList>
    </citation>
    <scope>NUCLEOTIDE SEQUENCE [LARGE SCALE GENOMIC DNA]</scope>
    <source>
        <strain evidence="1 2">KOPRI26562</strain>
    </source>
</reference>
<comment type="caution">
    <text evidence="1">The sequence shown here is derived from an EMBL/GenBank/DDBJ whole genome shotgun (WGS) entry which is preliminary data.</text>
</comment>
<dbReference type="AlphaFoldDB" id="A0A1U7P4E0"/>
<gene>
    <name evidence="1" type="ORF">BOO71_0000946</name>
</gene>
<evidence type="ECO:0000313" key="1">
    <source>
        <dbReference type="EMBL" id="OLV20041.1"/>
    </source>
</evidence>
<sequence>MVHECLENEINDLNELDVFAATKPFIHFPELIEQHRSKLEDEKIMDDLRDQWEFTYDEFI</sequence>
<keyword evidence="2" id="KW-1185">Reference proteome</keyword>
<name>A0A1U7P4E0_9DEIO</name>
<accession>A0A1U7P4E0</accession>
<proteinExistence type="predicted"/>
<evidence type="ECO:0000313" key="2">
    <source>
        <dbReference type="Proteomes" id="UP000186607"/>
    </source>
</evidence>
<organism evidence="1 2">
    <name type="scientific">Deinococcus marmoris</name>
    <dbReference type="NCBI Taxonomy" id="249408"/>
    <lineage>
        <taxon>Bacteria</taxon>
        <taxon>Thermotogati</taxon>
        <taxon>Deinococcota</taxon>
        <taxon>Deinococci</taxon>
        <taxon>Deinococcales</taxon>
        <taxon>Deinococcaceae</taxon>
        <taxon>Deinococcus</taxon>
    </lineage>
</organism>
<dbReference type="EMBL" id="MSTI01000012">
    <property type="protein sequence ID" value="OLV20041.1"/>
    <property type="molecule type" value="Genomic_DNA"/>
</dbReference>
<dbReference type="Proteomes" id="UP000186607">
    <property type="component" value="Unassembled WGS sequence"/>
</dbReference>